<proteinExistence type="predicted"/>
<dbReference type="Proteomes" id="UP000184346">
    <property type="component" value="Unassembled WGS sequence"/>
</dbReference>
<keyword evidence="2" id="KW-0732">Signal</keyword>
<dbReference type="EMBL" id="FQUJ01000006">
    <property type="protein sequence ID" value="SHF02989.1"/>
    <property type="molecule type" value="Genomic_DNA"/>
</dbReference>
<dbReference type="OrthoDB" id="6181013at2"/>
<dbReference type="AlphaFoldDB" id="A0A1M4YBE8"/>
<accession>A0A1M4YBE8</accession>
<feature type="signal peptide" evidence="2">
    <location>
        <begin position="1"/>
        <end position="23"/>
    </location>
</feature>
<feature type="chain" id="PRO_5012996770" description="Pre-peptidase C-terminal domain-containing protein" evidence="2">
    <location>
        <begin position="24"/>
        <end position="377"/>
    </location>
</feature>
<evidence type="ECO:0008006" key="5">
    <source>
        <dbReference type="Google" id="ProtNLM"/>
    </source>
</evidence>
<reference evidence="3 4" key="1">
    <citation type="submission" date="2016-11" db="EMBL/GenBank/DDBJ databases">
        <authorList>
            <person name="Jaros S."/>
            <person name="Januszkiewicz K."/>
            <person name="Wedrychowicz H."/>
        </authorList>
    </citation>
    <scope>NUCLEOTIDE SEQUENCE [LARGE SCALE GENOMIC DNA]</scope>
    <source>
        <strain evidence="3 4">DSM 19980</strain>
    </source>
</reference>
<gene>
    <name evidence="3" type="ORF">SAMN02745148_01650</name>
</gene>
<evidence type="ECO:0000313" key="4">
    <source>
        <dbReference type="Proteomes" id="UP000184346"/>
    </source>
</evidence>
<dbReference type="STRING" id="1121942.SAMN02745148_01650"/>
<feature type="region of interest" description="Disordered" evidence="1">
    <location>
        <begin position="156"/>
        <end position="265"/>
    </location>
</feature>
<feature type="compositionally biased region" description="Low complexity" evidence="1">
    <location>
        <begin position="160"/>
        <end position="169"/>
    </location>
</feature>
<dbReference type="RefSeq" id="WP_072821642.1">
    <property type="nucleotide sequence ID" value="NZ_FQUJ01000006.1"/>
</dbReference>
<organism evidence="3 4">
    <name type="scientific">Modicisalibacter ilicicola DSM 19980</name>
    <dbReference type="NCBI Taxonomy" id="1121942"/>
    <lineage>
        <taxon>Bacteria</taxon>
        <taxon>Pseudomonadati</taxon>
        <taxon>Pseudomonadota</taxon>
        <taxon>Gammaproteobacteria</taxon>
        <taxon>Oceanospirillales</taxon>
        <taxon>Halomonadaceae</taxon>
        <taxon>Modicisalibacter</taxon>
    </lineage>
</organism>
<evidence type="ECO:0000256" key="1">
    <source>
        <dbReference type="SAM" id="MobiDB-lite"/>
    </source>
</evidence>
<keyword evidence="4" id="KW-1185">Reference proteome</keyword>
<name>A0A1M4YBE8_9GAMM</name>
<evidence type="ECO:0000313" key="3">
    <source>
        <dbReference type="EMBL" id="SHF02989.1"/>
    </source>
</evidence>
<sequence length="377" mass="39386">MKYRAFPIVVALGLSGAALPALADSPALQRAEKAAAEVDLSRFFTSRTDARSQSFGFGGTHEHPFSVENAGRYVFTSSTFPGESVDYRIEAALLDARGNVVASGKGLGQNGGLRLVEELEPGDYVLRVSANKFGSEASGGNRFNVEVAGLDASGRRLDSDASGIDSGSGIQFGGPGRDGRTTAFVDKNDDVAAIAAPRTGGTAAESRSKAADSEASAPVFGDQPESLSSQRQSALDVPSPRNTATEAGSEAATDEAARGAGASEQAMPDAFDEIVADIDIRAKGEVLSFDVVEAGTVSITSSTFVGSETSYRLEARVLDENGNVVASDKAKGFEGDFDIETRLQPGRYTIWVNGQKFGSANSGVNNYTLRVQQLDTQ</sequence>
<evidence type="ECO:0000256" key="2">
    <source>
        <dbReference type="SAM" id="SignalP"/>
    </source>
</evidence>
<dbReference type="Gene3D" id="2.60.120.380">
    <property type="match status" value="1"/>
</dbReference>
<protein>
    <recommendedName>
        <fullName evidence="5">Pre-peptidase C-terminal domain-containing protein</fullName>
    </recommendedName>
</protein>